<protein>
    <recommendedName>
        <fullName evidence="4">Glycosyl transferase</fullName>
    </recommendedName>
</protein>
<dbReference type="PANTHER" id="PTHR12526:SF595">
    <property type="entry name" value="BLL5217 PROTEIN"/>
    <property type="match status" value="1"/>
</dbReference>
<proteinExistence type="predicted"/>
<dbReference type="Pfam" id="PF13439">
    <property type="entry name" value="Glyco_transf_4"/>
    <property type="match status" value="1"/>
</dbReference>
<reference evidence="3" key="1">
    <citation type="journal article" date="2016" name="Nat. Commun.">
        <title>Thousands of microbial genomes shed light on interconnected biogeochemical processes in an aquifer system.</title>
        <authorList>
            <person name="Anantharaman K."/>
            <person name="Brown C.T."/>
            <person name="Hug L.A."/>
            <person name="Sharon I."/>
            <person name="Castelle C.J."/>
            <person name="Probst A.J."/>
            <person name="Thomas B.C."/>
            <person name="Singh A."/>
            <person name="Wilkins M.J."/>
            <person name="Karaoz U."/>
            <person name="Brodie E.L."/>
            <person name="Williams K.H."/>
            <person name="Hubbard S.S."/>
            <person name="Banfield J.F."/>
        </authorList>
    </citation>
    <scope>NUCLEOTIDE SEQUENCE [LARGE SCALE GENOMIC DNA]</scope>
</reference>
<feature type="domain" description="Glycosyltransferase subfamily 4-like N-terminal" evidence="2">
    <location>
        <begin position="19"/>
        <end position="161"/>
    </location>
</feature>
<dbReference type="InterPro" id="IPR001296">
    <property type="entry name" value="Glyco_trans_1"/>
</dbReference>
<comment type="caution">
    <text evidence="3">The sequence shown here is derived from an EMBL/GenBank/DDBJ whole genome shotgun (WGS) entry which is preliminary data.</text>
</comment>
<evidence type="ECO:0008006" key="4">
    <source>
        <dbReference type="Google" id="ProtNLM"/>
    </source>
</evidence>
<dbReference type="Pfam" id="PF00534">
    <property type="entry name" value="Glycos_transf_1"/>
    <property type="match status" value="1"/>
</dbReference>
<dbReference type="InterPro" id="IPR028098">
    <property type="entry name" value="Glyco_trans_4-like_N"/>
</dbReference>
<evidence type="ECO:0000259" key="1">
    <source>
        <dbReference type="Pfam" id="PF00534"/>
    </source>
</evidence>
<dbReference type="Gene3D" id="3.40.50.2000">
    <property type="entry name" value="Glycogen Phosphorylase B"/>
    <property type="match status" value="2"/>
</dbReference>
<dbReference type="STRING" id="1802363.A2682_00520"/>
<sequence length="357" mass="40078">MRIAQIAPLWVPVPPRTHGGTELVVSLLTEELVRRGNEVTLFASGDSQTSGKLVSTCARAIWRDPTLKDPHACIMSLLGRVITHANDFDIIHSHTGFYFTPFAQHIPTPVVQTLHRPIYPETHRLYQEAKNVSFVAISQDQAKSATPLPIAKMIYNGIDIAKYPFAPESRGYLLFLSRIAPDKGVIEAIEAARLAKKKLIIAGNIIRRKFTGDDDYDFFVRRVKPRIDGEQIIYAGEADFGKKVELMRGADALLFPIRRREPFGLVVPESFACGTPVIAFTRGSTAELIEEGKTGFLVGSIRAMAQAAERVKELDRSECRKVAEERFSHLRMADEYETLYREILDQRLTANNSRRAQ</sequence>
<dbReference type="PANTHER" id="PTHR12526">
    <property type="entry name" value="GLYCOSYLTRANSFERASE"/>
    <property type="match status" value="1"/>
</dbReference>
<dbReference type="GO" id="GO:0016757">
    <property type="term" value="F:glycosyltransferase activity"/>
    <property type="evidence" value="ECO:0007669"/>
    <property type="project" value="InterPro"/>
</dbReference>
<dbReference type="AlphaFoldDB" id="A0A1G2PPE0"/>
<dbReference type="Proteomes" id="UP000178690">
    <property type="component" value="Unassembled WGS sequence"/>
</dbReference>
<accession>A0A1G2PPE0</accession>
<gene>
    <name evidence="3" type="ORF">A2682_00520</name>
</gene>
<feature type="domain" description="Glycosyl transferase family 1" evidence="1">
    <location>
        <begin position="166"/>
        <end position="314"/>
    </location>
</feature>
<dbReference type="EMBL" id="MHST01000009">
    <property type="protein sequence ID" value="OHA49491.1"/>
    <property type="molecule type" value="Genomic_DNA"/>
</dbReference>
<evidence type="ECO:0000259" key="2">
    <source>
        <dbReference type="Pfam" id="PF13439"/>
    </source>
</evidence>
<dbReference type="SUPFAM" id="SSF53756">
    <property type="entry name" value="UDP-Glycosyltransferase/glycogen phosphorylase"/>
    <property type="match status" value="1"/>
</dbReference>
<organism evidence="3">
    <name type="scientific">Terrybacteria sp. (strain RIFCSPHIGHO2_01_FULL_58_15)</name>
    <dbReference type="NCBI Taxonomy" id="1802363"/>
    <lineage>
        <taxon>Bacteria</taxon>
        <taxon>Candidatus Terryibacteriota</taxon>
    </lineage>
</organism>
<evidence type="ECO:0000313" key="3">
    <source>
        <dbReference type="EMBL" id="OHA49491.1"/>
    </source>
</evidence>
<name>A0A1G2PPE0_TERXR</name>
<dbReference type="CDD" id="cd03802">
    <property type="entry name" value="GT4_AviGT4-like"/>
    <property type="match status" value="1"/>
</dbReference>